<organism evidence="3 4">
    <name type="scientific">Microbacterium azadirachtae</name>
    <dbReference type="NCBI Taxonomy" id="582680"/>
    <lineage>
        <taxon>Bacteria</taxon>
        <taxon>Bacillati</taxon>
        <taxon>Actinomycetota</taxon>
        <taxon>Actinomycetes</taxon>
        <taxon>Micrococcales</taxon>
        <taxon>Microbacteriaceae</taxon>
        <taxon>Microbacterium</taxon>
    </lineage>
</organism>
<dbReference type="PATRIC" id="fig|582680.6.peg.1559"/>
<dbReference type="Proteomes" id="UP000033740">
    <property type="component" value="Unassembled WGS sequence"/>
</dbReference>
<sequence length="202" mass="20697">MTIRTLHRALAIGTIALAGVVLTACAPTTDNSGMPGMSHGATAPATGSAQGSANDADAMFATMMIDHHQQAIDMSDTLLAKTGVDARVVDLATRIKDAQTPEITKMRGWLADWGVPSASAGSMSHGDGMMSEADMAALEAAPGAEAGKLFLQQMIVHHEGAVDMARTEKADGADPLAVALASTIIDAQTAEIAEMKSLLAAL</sequence>
<keyword evidence="4" id="KW-1185">Reference proteome</keyword>
<accession>A0A0F0LM12</accession>
<evidence type="ECO:0000256" key="1">
    <source>
        <dbReference type="SAM" id="SignalP"/>
    </source>
</evidence>
<dbReference type="Gene3D" id="1.20.1260.10">
    <property type="match status" value="1"/>
</dbReference>
<dbReference type="PROSITE" id="PS51257">
    <property type="entry name" value="PROKAR_LIPOPROTEIN"/>
    <property type="match status" value="1"/>
</dbReference>
<dbReference type="PANTHER" id="PTHR36933">
    <property type="entry name" value="SLL0788 PROTEIN"/>
    <property type="match status" value="1"/>
</dbReference>
<feature type="chain" id="PRO_5002445389" description="DUF305 domain-containing protein" evidence="1">
    <location>
        <begin position="27"/>
        <end position="202"/>
    </location>
</feature>
<dbReference type="AlphaFoldDB" id="A0A0F0LM12"/>
<dbReference type="InterPro" id="IPR012347">
    <property type="entry name" value="Ferritin-like"/>
</dbReference>
<name>A0A0F0LM12_9MICO</name>
<evidence type="ECO:0000313" key="3">
    <source>
        <dbReference type="EMBL" id="KJL33719.1"/>
    </source>
</evidence>
<dbReference type="InterPro" id="IPR005183">
    <property type="entry name" value="DUF305_CopM-like"/>
</dbReference>
<feature type="signal peptide" evidence="1">
    <location>
        <begin position="1"/>
        <end position="26"/>
    </location>
</feature>
<protein>
    <recommendedName>
        <fullName evidence="2">DUF305 domain-containing protein</fullName>
    </recommendedName>
</protein>
<comment type="caution">
    <text evidence="3">The sequence shown here is derived from an EMBL/GenBank/DDBJ whole genome shotgun (WGS) entry which is preliminary data.</text>
</comment>
<feature type="domain" description="DUF305" evidence="2">
    <location>
        <begin position="57"/>
        <end position="199"/>
    </location>
</feature>
<evidence type="ECO:0000313" key="4">
    <source>
        <dbReference type="Proteomes" id="UP000033740"/>
    </source>
</evidence>
<reference evidence="3 4" key="1">
    <citation type="submission" date="2015-02" db="EMBL/GenBank/DDBJ databases">
        <title>Draft genome sequences of ten Microbacterium spp. with emphasis on heavy metal contaminated environments.</title>
        <authorList>
            <person name="Corretto E."/>
        </authorList>
    </citation>
    <scope>NUCLEOTIDE SEQUENCE [LARGE SCALE GENOMIC DNA]</scope>
    <source>
        <strain evidence="3 4">ARN176</strain>
    </source>
</reference>
<dbReference type="Pfam" id="PF03713">
    <property type="entry name" value="DUF305"/>
    <property type="match status" value="1"/>
</dbReference>
<evidence type="ECO:0000259" key="2">
    <source>
        <dbReference type="Pfam" id="PF03713"/>
    </source>
</evidence>
<dbReference type="EMBL" id="JYIX01000032">
    <property type="protein sequence ID" value="KJL33719.1"/>
    <property type="molecule type" value="Genomic_DNA"/>
</dbReference>
<dbReference type="RefSeq" id="WP_045271612.1">
    <property type="nucleotide sequence ID" value="NZ_JYIX01000032.1"/>
</dbReference>
<keyword evidence="1" id="KW-0732">Signal</keyword>
<dbReference type="PANTHER" id="PTHR36933:SF1">
    <property type="entry name" value="SLL0788 PROTEIN"/>
    <property type="match status" value="1"/>
</dbReference>
<gene>
    <name evidence="3" type="ORF">RS86_01516</name>
</gene>
<proteinExistence type="predicted"/>